<evidence type="ECO:0000313" key="12">
    <source>
        <dbReference type="Proteomes" id="UP000288716"/>
    </source>
</evidence>
<keyword evidence="4" id="KW-0963">Cytoplasm</keyword>
<dbReference type="FunFam" id="3.30.230.70:FF:000004">
    <property type="entry name" value="Exosome complex component Rrp41"/>
    <property type="match status" value="1"/>
</dbReference>
<dbReference type="InterPro" id="IPR001247">
    <property type="entry name" value="ExoRNase_PH_dom1"/>
</dbReference>
<dbReference type="CDD" id="cd11370">
    <property type="entry name" value="RNase_PH_RRP41"/>
    <property type="match status" value="1"/>
</dbReference>
<proteinExistence type="inferred from homology"/>
<dbReference type="InterPro" id="IPR027408">
    <property type="entry name" value="PNPase/RNase_PH_dom_sf"/>
</dbReference>
<evidence type="ECO:0000256" key="7">
    <source>
        <dbReference type="ARBA" id="ARBA00062379"/>
    </source>
</evidence>
<dbReference type="GO" id="GO:0071051">
    <property type="term" value="P:poly(A)-dependent snoRNA 3'-end processing"/>
    <property type="evidence" value="ECO:0007669"/>
    <property type="project" value="TreeGrafter"/>
</dbReference>
<dbReference type="InterPro" id="IPR020568">
    <property type="entry name" value="Ribosomal_Su5_D2-typ_SF"/>
</dbReference>
<dbReference type="OrthoDB" id="27298at2759"/>
<dbReference type="Gene3D" id="3.30.230.70">
    <property type="entry name" value="GHMP Kinase, N-terminal domain"/>
    <property type="match status" value="1"/>
</dbReference>
<feature type="domain" description="Exoribonuclease phosphorolytic" evidence="9">
    <location>
        <begin position="21"/>
        <end position="152"/>
    </location>
</feature>
<accession>A0A443S8Q2</accession>
<evidence type="ECO:0000256" key="2">
    <source>
        <dbReference type="ARBA" id="ARBA00004604"/>
    </source>
</evidence>
<evidence type="ECO:0000259" key="10">
    <source>
        <dbReference type="Pfam" id="PF03725"/>
    </source>
</evidence>
<dbReference type="Proteomes" id="UP000288716">
    <property type="component" value="Unassembled WGS sequence"/>
</dbReference>
<evidence type="ECO:0000256" key="1">
    <source>
        <dbReference type="ARBA" id="ARBA00004496"/>
    </source>
</evidence>
<dbReference type="AlphaFoldDB" id="A0A443S8Q2"/>
<dbReference type="InterPro" id="IPR050080">
    <property type="entry name" value="RNase_PH"/>
</dbReference>
<dbReference type="SUPFAM" id="SSF55666">
    <property type="entry name" value="Ribonuclease PH domain 2-like"/>
    <property type="match status" value="1"/>
</dbReference>
<evidence type="ECO:0000256" key="3">
    <source>
        <dbReference type="ARBA" id="ARBA00006678"/>
    </source>
</evidence>
<dbReference type="GO" id="GO:0016075">
    <property type="term" value="P:rRNA catabolic process"/>
    <property type="evidence" value="ECO:0007669"/>
    <property type="project" value="TreeGrafter"/>
</dbReference>
<dbReference type="GO" id="GO:0034475">
    <property type="term" value="P:U4 snRNA 3'-end processing"/>
    <property type="evidence" value="ECO:0007669"/>
    <property type="project" value="TreeGrafter"/>
</dbReference>
<comment type="subcellular location">
    <subcellularLocation>
        <location evidence="1">Cytoplasm</location>
    </subcellularLocation>
    <subcellularLocation>
        <location evidence="2">Nucleus</location>
        <location evidence="2">Nucleolus</location>
    </subcellularLocation>
</comment>
<dbReference type="InterPro" id="IPR015847">
    <property type="entry name" value="ExoRNase_PH_dom2"/>
</dbReference>
<dbReference type="GO" id="GO:0071028">
    <property type="term" value="P:nuclear mRNA surveillance"/>
    <property type="evidence" value="ECO:0007669"/>
    <property type="project" value="TreeGrafter"/>
</dbReference>
<comment type="function">
    <text evidence="6">Non-catalytic component of the RNA exosome complex which has 3'-&gt;5' exoribonuclease activity and participates in a multitude of cellular RNA processing and degradation events.</text>
</comment>
<dbReference type="PANTHER" id="PTHR11953:SF0">
    <property type="entry name" value="EXOSOME COMPLEX COMPONENT RRP41"/>
    <property type="match status" value="1"/>
</dbReference>
<keyword evidence="5" id="KW-0271">Exosome</keyword>
<dbReference type="EMBL" id="NCKV01005719">
    <property type="protein sequence ID" value="RWS23891.1"/>
    <property type="molecule type" value="Genomic_DNA"/>
</dbReference>
<dbReference type="Pfam" id="PF01138">
    <property type="entry name" value="RNase_PH"/>
    <property type="match status" value="1"/>
</dbReference>
<evidence type="ECO:0000256" key="8">
    <source>
        <dbReference type="ARBA" id="ARBA00073078"/>
    </source>
</evidence>
<evidence type="ECO:0000256" key="5">
    <source>
        <dbReference type="ARBA" id="ARBA00022835"/>
    </source>
</evidence>
<dbReference type="GO" id="GO:0000176">
    <property type="term" value="C:nuclear exosome (RNase complex)"/>
    <property type="evidence" value="ECO:0007669"/>
    <property type="project" value="TreeGrafter"/>
</dbReference>
<comment type="similarity">
    <text evidence="3">Belongs to the RNase PH family.</text>
</comment>
<dbReference type="PANTHER" id="PTHR11953">
    <property type="entry name" value="EXOSOME COMPLEX COMPONENT"/>
    <property type="match status" value="1"/>
</dbReference>
<comment type="caution">
    <text evidence="11">The sequence shown here is derived from an EMBL/GenBank/DDBJ whole genome shotgun (WGS) entry which is preliminary data.</text>
</comment>
<reference evidence="11 12" key="1">
    <citation type="journal article" date="2018" name="Gigascience">
        <title>Genomes of trombidid mites reveal novel predicted allergens and laterally-transferred genes associated with secondary metabolism.</title>
        <authorList>
            <person name="Dong X."/>
            <person name="Chaisiri K."/>
            <person name="Xia D."/>
            <person name="Armstrong S.D."/>
            <person name="Fang Y."/>
            <person name="Donnelly M.J."/>
            <person name="Kadowaki T."/>
            <person name="McGarry J.W."/>
            <person name="Darby A.C."/>
            <person name="Makepeace B.L."/>
        </authorList>
    </citation>
    <scope>NUCLEOTIDE SEQUENCE [LARGE SCALE GENOMIC DNA]</scope>
    <source>
        <strain evidence="11">UoL-UT</strain>
    </source>
</reference>
<dbReference type="InterPro" id="IPR036345">
    <property type="entry name" value="ExoRNase_PH_dom2_sf"/>
</dbReference>
<name>A0A443S8Q2_9ACAR</name>
<dbReference type="VEuPathDB" id="VectorBase:LDEU008149"/>
<comment type="subunit">
    <text evidence="7">Component of the RNA exosome complex.</text>
</comment>
<protein>
    <recommendedName>
        <fullName evidence="8">Putative exosome complex component RRP41</fullName>
    </recommendedName>
</protein>
<sequence length="239" mass="26689">MARLELFSDQGYRCDGRRPNELRKLSCKLGTFETADGSSYVEMGNTRILATVYGPRETKTNRARLQHDRAVINCEYSLATFSTPERMKKSRSDFRSIELMNNLKEIYESAILTELYPYSQIDIFLQVLQSDGSNYSACVNAATLAIINAGIPIKDIVCACSAGFVSDTPMIDMSYIEESMGADSQLTVALLPKEKQILSMESNGRVNLEKLNSLVDTAIDGCLDVYTIMRTAVLDYVEH</sequence>
<evidence type="ECO:0000259" key="9">
    <source>
        <dbReference type="Pfam" id="PF01138"/>
    </source>
</evidence>
<evidence type="ECO:0000256" key="6">
    <source>
        <dbReference type="ARBA" id="ARBA00058393"/>
    </source>
</evidence>
<dbReference type="Pfam" id="PF03725">
    <property type="entry name" value="RNase_PH_C"/>
    <property type="match status" value="1"/>
</dbReference>
<dbReference type="GO" id="GO:0000177">
    <property type="term" value="C:cytoplasmic exosome (RNase complex)"/>
    <property type="evidence" value="ECO:0007669"/>
    <property type="project" value="TreeGrafter"/>
</dbReference>
<keyword evidence="12" id="KW-1185">Reference proteome</keyword>
<evidence type="ECO:0000313" key="11">
    <source>
        <dbReference type="EMBL" id="RWS23891.1"/>
    </source>
</evidence>
<feature type="domain" description="Exoribonuclease phosphorolytic" evidence="10">
    <location>
        <begin position="155"/>
        <end position="220"/>
    </location>
</feature>
<dbReference type="GO" id="GO:0003723">
    <property type="term" value="F:RNA binding"/>
    <property type="evidence" value="ECO:0007669"/>
    <property type="project" value="TreeGrafter"/>
</dbReference>
<dbReference type="SUPFAM" id="SSF54211">
    <property type="entry name" value="Ribosomal protein S5 domain 2-like"/>
    <property type="match status" value="1"/>
</dbReference>
<dbReference type="STRING" id="299467.A0A443S8Q2"/>
<organism evidence="11 12">
    <name type="scientific">Leptotrombidium deliense</name>
    <dbReference type="NCBI Taxonomy" id="299467"/>
    <lineage>
        <taxon>Eukaryota</taxon>
        <taxon>Metazoa</taxon>
        <taxon>Ecdysozoa</taxon>
        <taxon>Arthropoda</taxon>
        <taxon>Chelicerata</taxon>
        <taxon>Arachnida</taxon>
        <taxon>Acari</taxon>
        <taxon>Acariformes</taxon>
        <taxon>Trombidiformes</taxon>
        <taxon>Prostigmata</taxon>
        <taxon>Anystina</taxon>
        <taxon>Parasitengona</taxon>
        <taxon>Trombiculoidea</taxon>
        <taxon>Trombiculidae</taxon>
        <taxon>Leptotrombidium</taxon>
    </lineage>
</organism>
<dbReference type="GO" id="GO:0005730">
    <property type="term" value="C:nucleolus"/>
    <property type="evidence" value="ECO:0007669"/>
    <property type="project" value="UniProtKB-SubCell"/>
</dbReference>
<evidence type="ECO:0000256" key="4">
    <source>
        <dbReference type="ARBA" id="ARBA00022490"/>
    </source>
</evidence>
<gene>
    <name evidence="11" type="ORF">B4U80_06669</name>
</gene>